<dbReference type="Proteomes" id="UP000824073">
    <property type="component" value="Unassembled WGS sequence"/>
</dbReference>
<dbReference type="GO" id="GO:0006355">
    <property type="term" value="P:regulation of DNA-templated transcription"/>
    <property type="evidence" value="ECO:0007669"/>
    <property type="project" value="InterPro"/>
</dbReference>
<comment type="function">
    <text evidence="7">May play the central regulatory role in sporulation. It may be an element of the effector pathway responsible for the activation of sporulation genes in response to nutritional stress. Spo0A may act in concert with spo0H (a sigma factor) to control the expression of some genes that are critical to the sporulation process.</text>
</comment>
<keyword evidence="6" id="KW-0804">Transcription</keyword>
<dbReference type="EMBL" id="DVMR01000038">
    <property type="protein sequence ID" value="HIU43567.1"/>
    <property type="molecule type" value="Genomic_DNA"/>
</dbReference>
<keyword evidence="4" id="KW-0805">Transcription regulation</keyword>
<dbReference type="PANTHER" id="PTHR48111">
    <property type="entry name" value="REGULATOR OF RPOS"/>
    <property type="match status" value="1"/>
</dbReference>
<name>A0A9D1IWT3_9CLOT</name>
<organism evidence="12 13">
    <name type="scientific">Candidatus Ventrousia excrementavium</name>
    <dbReference type="NCBI Taxonomy" id="2840961"/>
    <lineage>
        <taxon>Bacteria</taxon>
        <taxon>Bacillati</taxon>
        <taxon>Bacillota</taxon>
        <taxon>Clostridia</taxon>
        <taxon>Eubacteriales</taxon>
        <taxon>Clostridiaceae</taxon>
        <taxon>Clostridiaceae incertae sedis</taxon>
        <taxon>Candidatus Ventrousia</taxon>
    </lineage>
</organism>
<dbReference type="PROSITE" id="PS50110">
    <property type="entry name" value="RESPONSE_REGULATORY"/>
    <property type="match status" value="1"/>
</dbReference>
<sequence length="224" mass="25217">MPLIYYVEDDENIRNLVLYSLTSAGYEAQGFDCGEDFWRAFSERTPDLVLLDIMLPGQDGVEWLRRLREREQKIPVMMLTARSSEYDKVLGLDAGADDYLTKPFGVMELLSRVRALLRRAGRDNAGSLLSVGSLTLDPARRVVTCGDTPVTLTFKEFELLHYLLRNQSIVLSREKIMDAVWGVDYPGESRTVDMHIKSLRQKLGPCGEHIVTVRGAGYKIGGTV</sequence>
<feature type="domain" description="Response regulatory" evidence="10">
    <location>
        <begin position="3"/>
        <end position="117"/>
    </location>
</feature>
<reference evidence="12" key="2">
    <citation type="journal article" date="2021" name="PeerJ">
        <title>Extensive microbial diversity within the chicken gut microbiome revealed by metagenomics and culture.</title>
        <authorList>
            <person name="Gilroy R."/>
            <person name="Ravi A."/>
            <person name="Getino M."/>
            <person name="Pursley I."/>
            <person name="Horton D.L."/>
            <person name="Alikhan N.F."/>
            <person name="Baker D."/>
            <person name="Gharbi K."/>
            <person name="Hall N."/>
            <person name="Watson M."/>
            <person name="Adriaenssens E.M."/>
            <person name="Foster-Nyarko E."/>
            <person name="Jarju S."/>
            <person name="Secka A."/>
            <person name="Antonio M."/>
            <person name="Oren A."/>
            <person name="Chaudhuri R.R."/>
            <person name="La Ragione R."/>
            <person name="Hildebrand F."/>
            <person name="Pallen M.J."/>
        </authorList>
    </citation>
    <scope>NUCLEOTIDE SEQUENCE</scope>
    <source>
        <strain evidence="12">CHK191-8634</strain>
    </source>
</reference>
<feature type="DNA-binding region" description="OmpR/PhoB-type" evidence="9">
    <location>
        <begin position="126"/>
        <end position="222"/>
    </location>
</feature>
<evidence type="ECO:0000256" key="5">
    <source>
        <dbReference type="ARBA" id="ARBA00023125"/>
    </source>
</evidence>
<evidence type="ECO:0000259" key="11">
    <source>
        <dbReference type="PROSITE" id="PS51755"/>
    </source>
</evidence>
<dbReference type="SMART" id="SM00862">
    <property type="entry name" value="Trans_reg_C"/>
    <property type="match status" value="1"/>
</dbReference>
<dbReference type="SUPFAM" id="SSF46894">
    <property type="entry name" value="C-terminal effector domain of the bipartite response regulators"/>
    <property type="match status" value="1"/>
</dbReference>
<dbReference type="SUPFAM" id="SSF52172">
    <property type="entry name" value="CheY-like"/>
    <property type="match status" value="1"/>
</dbReference>
<dbReference type="InterPro" id="IPR011006">
    <property type="entry name" value="CheY-like_superfamily"/>
</dbReference>
<dbReference type="InterPro" id="IPR001789">
    <property type="entry name" value="Sig_transdc_resp-reg_receiver"/>
</dbReference>
<dbReference type="AlphaFoldDB" id="A0A9D1IWT3"/>
<dbReference type="GO" id="GO:0000156">
    <property type="term" value="F:phosphorelay response regulator activity"/>
    <property type="evidence" value="ECO:0007669"/>
    <property type="project" value="TreeGrafter"/>
</dbReference>
<dbReference type="CDD" id="cd00383">
    <property type="entry name" value="trans_reg_C"/>
    <property type="match status" value="1"/>
</dbReference>
<comment type="caution">
    <text evidence="12">The sequence shown here is derived from an EMBL/GenBank/DDBJ whole genome shotgun (WGS) entry which is preliminary data.</text>
</comment>
<dbReference type="InterPro" id="IPR039420">
    <property type="entry name" value="WalR-like"/>
</dbReference>
<dbReference type="CDD" id="cd17574">
    <property type="entry name" value="REC_OmpR"/>
    <property type="match status" value="1"/>
</dbReference>
<keyword evidence="3" id="KW-0902">Two-component regulatory system</keyword>
<feature type="domain" description="OmpR/PhoB-type" evidence="11">
    <location>
        <begin position="126"/>
        <end position="222"/>
    </location>
</feature>
<keyword evidence="2 8" id="KW-0597">Phosphoprotein</keyword>
<dbReference type="GO" id="GO:0005829">
    <property type="term" value="C:cytosol"/>
    <property type="evidence" value="ECO:0007669"/>
    <property type="project" value="TreeGrafter"/>
</dbReference>
<evidence type="ECO:0000256" key="8">
    <source>
        <dbReference type="PROSITE-ProRule" id="PRU00169"/>
    </source>
</evidence>
<gene>
    <name evidence="12" type="ORF">IAB67_04635</name>
</gene>
<evidence type="ECO:0000313" key="13">
    <source>
        <dbReference type="Proteomes" id="UP000824073"/>
    </source>
</evidence>
<proteinExistence type="predicted"/>
<dbReference type="PANTHER" id="PTHR48111:SF1">
    <property type="entry name" value="TWO-COMPONENT RESPONSE REGULATOR ORR33"/>
    <property type="match status" value="1"/>
</dbReference>
<dbReference type="InterPro" id="IPR001867">
    <property type="entry name" value="OmpR/PhoB-type_DNA-bd"/>
</dbReference>
<evidence type="ECO:0000313" key="12">
    <source>
        <dbReference type="EMBL" id="HIU43567.1"/>
    </source>
</evidence>
<evidence type="ECO:0000256" key="3">
    <source>
        <dbReference type="ARBA" id="ARBA00023012"/>
    </source>
</evidence>
<evidence type="ECO:0000256" key="7">
    <source>
        <dbReference type="ARBA" id="ARBA00024867"/>
    </source>
</evidence>
<feature type="modified residue" description="4-aspartylphosphate" evidence="8">
    <location>
        <position position="52"/>
    </location>
</feature>
<dbReference type="InterPro" id="IPR016032">
    <property type="entry name" value="Sig_transdc_resp-reg_C-effctor"/>
</dbReference>
<dbReference type="SMART" id="SM00448">
    <property type="entry name" value="REC"/>
    <property type="match status" value="1"/>
</dbReference>
<evidence type="ECO:0000256" key="6">
    <source>
        <dbReference type="ARBA" id="ARBA00023163"/>
    </source>
</evidence>
<dbReference type="Pfam" id="PF00486">
    <property type="entry name" value="Trans_reg_C"/>
    <property type="match status" value="1"/>
</dbReference>
<dbReference type="GO" id="GO:0000976">
    <property type="term" value="F:transcription cis-regulatory region binding"/>
    <property type="evidence" value="ECO:0007669"/>
    <property type="project" value="TreeGrafter"/>
</dbReference>
<dbReference type="Pfam" id="PF00072">
    <property type="entry name" value="Response_reg"/>
    <property type="match status" value="1"/>
</dbReference>
<keyword evidence="5 9" id="KW-0238">DNA-binding</keyword>
<evidence type="ECO:0000259" key="10">
    <source>
        <dbReference type="PROSITE" id="PS50110"/>
    </source>
</evidence>
<dbReference type="InterPro" id="IPR036388">
    <property type="entry name" value="WH-like_DNA-bd_sf"/>
</dbReference>
<reference evidence="12" key="1">
    <citation type="submission" date="2020-10" db="EMBL/GenBank/DDBJ databases">
        <authorList>
            <person name="Gilroy R."/>
        </authorList>
    </citation>
    <scope>NUCLEOTIDE SEQUENCE</scope>
    <source>
        <strain evidence="12">CHK191-8634</strain>
    </source>
</reference>
<evidence type="ECO:0000256" key="2">
    <source>
        <dbReference type="ARBA" id="ARBA00022553"/>
    </source>
</evidence>
<dbReference type="GO" id="GO:0032993">
    <property type="term" value="C:protein-DNA complex"/>
    <property type="evidence" value="ECO:0007669"/>
    <property type="project" value="TreeGrafter"/>
</dbReference>
<evidence type="ECO:0000256" key="4">
    <source>
        <dbReference type="ARBA" id="ARBA00023015"/>
    </source>
</evidence>
<dbReference type="Gene3D" id="3.40.50.2300">
    <property type="match status" value="1"/>
</dbReference>
<evidence type="ECO:0000256" key="9">
    <source>
        <dbReference type="PROSITE-ProRule" id="PRU01091"/>
    </source>
</evidence>
<dbReference type="PROSITE" id="PS51755">
    <property type="entry name" value="OMPR_PHOB"/>
    <property type="match status" value="1"/>
</dbReference>
<evidence type="ECO:0000256" key="1">
    <source>
        <dbReference type="ARBA" id="ARBA00018672"/>
    </source>
</evidence>
<protein>
    <recommendedName>
        <fullName evidence="1">Stage 0 sporulation protein A homolog</fullName>
    </recommendedName>
</protein>
<dbReference type="Gene3D" id="6.10.250.690">
    <property type="match status" value="1"/>
</dbReference>
<dbReference type="Gene3D" id="1.10.10.10">
    <property type="entry name" value="Winged helix-like DNA-binding domain superfamily/Winged helix DNA-binding domain"/>
    <property type="match status" value="1"/>
</dbReference>
<accession>A0A9D1IWT3</accession>